<keyword evidence="3" id="KW-1185">Reference proteome</keyword>
<evidence type="ECO:0000313" key="3">
    <source>
        <dbReference type="Proteomes" id="UP000789508"/>
    </source>
</evidence>
<gene>
    <name evidence="2" type="ORF">ALEPTO_LOCUS10252</name>
</gene>
<evidence type="ECO:0000256" key="1">
    <source>
        <dbReference type="SAM" id="MobiDB-lite"/>
    </source>
</evidence>
<feature type="compositionally biased region" description="Low complexity" evidence="1">
    <location>
        <begin position="1"/>
        <end position="15"/>
    </location>
</feature>
<proteinExistence type="predicted"/>
<evidence type="ECO:0000313" key="2">
    <source>
        <dbReference type="EMBL" id="CAG8658485.1"/>
    </source>
</evidence>
<sequence length="129" mass="14592">MNPQQNPLPRSLSLQPNPPPQPIPLPSQLQHVIFRTNNIFDDQATTQTQNDTSSKFPPLYKLKLQMNPQQNPPPQPLALQPNPPPQPMPLPSRQQQLQHTIFGTNNIFDDQATTQTQNDVASILLETYQ</sequence>
<feature type="compositionally biased region" description="Pro residues" evidence="1">
    <location>
        <begin position="16"/>
        <end position="25"/>
    </location>
</feature>
<dbReference type="AlphaFoldDB" id="A0A9N9E3E5"/>
<feature type="compositionally biased region" description="Pro residues" evidence="1">
    <location>
        <begin position="70"/>
        <end position="90"/>
    </location>
</feature>
<feature type="region of interest" description="Disordered" evidence="1">
    <location>
        <begin position="1"/>
        <end position="27"/>
    </location>
</feature>
<name>A0A9N9E3E5_9GLOM</name>
<reference evidence="2" key="1">
    <citation type="submission" date="2021-06" db="EMBL/GenBank/DDBJ databases">
        <authorList>
            <person name="Kallberg Y."/>
            <person name="Tangrot J."/>
            <person name="Rosling A."/>
        </authorList>
    </citation>
    <scope>NUCLEOTIDE SEQUENCE</scope>
    <source>
        <strain evidence="2">FL130A</strain>
    </source>
</reference>
<organism evidence="2 3">
    <name type="scientific">Ambispora leptoticha</name>
    <dbReference type="NCBI Taxonomy" id="144679"/>
    <lineage>
        <taxon>Eukaryota</taxon>
        <taxon>Fungi</taxon>
        <taxon>Fungi incertae sedis</taxon>
        <taxon>Mucoromycota</taxon>
        <taxon>Glomeromycotina</taxon>
        <taxon>Glomeromycetes</taxon>
        <taxon>Archaeosporales</taxon>
        <taxon>Ambisporaceae</taxon>
        <taxon>Ambispora</taxon>
    </lineage>
</organism>
<dbReference type="EMBL" id="CAJVPS010010516">
    <property type="protein sequence ID" value="CAG8658485.1"/>
    <property type="molecule type" value="Genomic_DNA"/>
</dbReference>
<protein>
    <submittedName>
        <fullName evidence="2">8524_t:CDS:1</fullName>
    </submittedName>
</protein>
<comment type="caution">
    <text evidence="2">The sequence shown here is derived from an EMBL/GenBank/DDBJ whole genome shotgun (WGS) entry which is preliminary data.</text>
</comment>
<dbReference type="Proteomes" id="UP000789508">
    <property type="component" value="Unassembled WGS sequence"/>
</dbReference>
<accession>A0A9N9E3E5</accession>
<feature type="region of interest" description="Disordered" evidence="1">
    <location>
        <begin position="65"/>
        <end position="93"/>
    </location>
</feature>